<reference evidence="2 3" key="1">
    <citation type="submission" date="2017-08" db="EMBL/GenBank/DDBJ databases">
        <authorList>
            <person name="Park S.-J."/>
            <person name="Kim H."/>
        </authorList>
    </citation>
    <scope>NUCLEOTIDE SEQUENCE [LARGE SCALE GENOMIC DNA]</scope>
    <source>
        <strain evidence="3">ye3</strain>
    </source>
</reference>
<protein>
    <submittedName>
        <fullName evidence="2">GTPase SAR1</fullName>
    </submittedName>
</protein>
<keyword evidence="3" id="KW-1185">Reference proteome</keyword>
<dbReference type="GO" id="GO:0002098">
    <property type="term" value="P:tRNA wobble uridine modification"/>
    <property type="evidence" value="ECO:0007669"/>
    <property type="project" value="TreeGrafter"/>
</dbReference>
<evidence type="ECO:0000313" key="3">
    <source>
        <dbReference type="Proteomes" id="UP000283474"/>
    </source>
</evidence>
<name>A0A410GEW2_9BURK</name>
<dbReference type="GO" id="GO:0005829">
    <property type="term" value="C:cytosol"/>
    <property type="evidence" value="ECO:0007669"/>
    <property type="project" value="TreeGrafter"/>
</dbReference>
<dbReference type="PANTHER" id="PTHR42714:SF7">
    <property type="entry name" value="G DOMAIN-CONTAINING PROTEIN"/>
    <property type="match status" value="1"/>
</dbReference>
<evidence type="ECO:0000313" key="2">
    <source>
        <dbReference type="EMBL" id="QAA94831.1"/>
    </source>
</evidence>
<dbReference type="PANTHER" id="PTHR42714">
    <property type="entry name" value="TRNA MODIFICATION GTPASE GTPBP3"/>
    <property type="match status" value="1"/>
</dbReference>
<dbReference type="InterPro" id="IPR021871">
    <property type="entry name" value="DUF3482"/>
</dbReference>
<gene>
    <name evidence="2" type="ORF">CKA81_13960</name>
</gene>
<sequence length="467" mass="51787">MTQLDRPLRLAVVGHTNTGKTSLLRTLTRDPQFGKVEDHPGTTRHVEGARLLVEGTAVVELFDTPGMEDGMALLDYLEQLAPASERIDGPERIRRFLDSPESQRRFEQEARVLRKLLDCDAGLYVVDVRDPVLGKHKDELAVLASCGHPLLPVLNFTHSPEQRLASWRDALARLGLHATVEFDTVAPALDGEAQLCDKLALLMDRYAPALQRLKQDVAEQRQLRHDDAMRLVAELLIDAAAFRLSCQPEQDAIKTATQELRKRVRAREEACVRALLKRYNFSRRDFPTHSLPLEGERWGMDLFHPQALKEVGIHVGKGMAAGAMAGATVDVFMAGISLGAATVVGAAAGGLWQSVDKLGKRILGRLQGYQEISVDDNVLRLLALRQLVLVRALEQRGHAAQTPIALQADLGKQDKGWGRRNLPEVLIEARSQPQWSALADDHQATARRQEALRLLARELAQDEAVLQ</sequence>
<dbReference type="OrthoDB" id="5406017at2"/>
<feature type="domain" description="G" evidence="1">
    <location>
        <begin position="10"/>
        <end position="151"/>
    </location>
</feature>
<dbReference type="Pfam" id="PF11981">
    <property type="entry name" value="DUF3482"/>
    <property type="match status" value="1"/>
</dbReference>
<dbReference type="RefSeq" id="WP_128355827.1">
    <property type="nucleotide sequence ID" value="NZ_CP022987.1"/>
</dbReference>
<dbReference type="InterPro" id="IPR027417">
    <property type="entry name" value="P-loop_NTPase"/>
</dbReference>
<accession>A0A410GEW2</accession>
<dbReference type="Gene3D" id="3.40.50.300">
    <property type="entry name" value="P-loop containing nucleotide triphosphate hydrolases"/>
    <property type="match status" value="1"/>
</dbReference>
<dbReference type="AlphaFoldDB" id="A0A410GEW2"/>
<dbReference type="Pfam" id="PF01926">
    <property type="entry name" value="MMR_HSR1"/>
    <property type="match status" value="1"/>
</dbReference>
<dbReference type="CDD" id="cd00882">
    <property type="entry name" value="Ras_like_GTPase"/>
    <property type="match status" value="1"/>
</dbReference>
<dbReference type="EMBL" id="CP022987">
    <property type="protein sequence ID" value="QAA94831.1"/>
    <property type="molecule type" value="Genomic_DNA"/>
</dbReference>
<dbReference type="Proteomes" id="UP000283474">
    <property type="component" value="Chromosome"/>
</dbReference>
<dbReference type="SUPFAM" id="SSF52540">
    <property type="entry name" value="P-loop containing nucleoside triphosphate hydrolases"/>
    <property type="match status" value="1"/>
</dbReference>
<organism evidence="2 3">
    <name type="scientific">Pollutimonas thiosulfatoxidans</name>
    <dbReference type="NCBI Taxonomy" id="2028345"/>
    <lineage>
        <taxon>Bacteria</taxon>
        <taxon>Pseudomonadati</taxon>
        <taxon>Pseudomonadota</taxon>
        <taxon>Betaproteobacteria</taxon>
        <taxon>Burkholderiales</taxon>
        <taxon>Alcaligenaceae</taxon>
        <taxon>Pollutimonas</taxon>
    </lineage>
</organism>
<dbReference type="InterPro" id="IPR006073">
    <property type="entry name" value="GTP-bd"/>
</dbReference>
<proteinExistence type="predicted"/>
<dbReference type="KEGG" id="pus:CKA81_13960"/>
<dbReference type="GO" id="GO:0030488">
    <property type="term" value="P:tRNA methylation"/>
    <property type="evidence" value="ECO:0007669"/>
    <property type="project" value="TreeGrafter"/>
</dbReference>
<evidence type="ECO:0000259" key="1">
    <source>
        <dbReference type="Pfam" id="PF01926"/>
    </source>
</evidence>
<dbReference type="GO" id="GO:0005525">
    <property type="term" value="F:GTP binding"/>
    <property type="evidence" value="ECO:0007669"/>
    <property type="project" value="InterPro"/>
</dbReference>